<dbReference type="EMBL" id="FPBL01000003">
    <property type="protein sequence ID" value="SFU52424.1"/>
    <property type="molecule type" value="Genomic_DNA"/>
</dbReference>
<sequence length="219" mass="25497">MYKKDAPFSIVLPVLIAAVLLIPFVMNFLAHAWFGERHFPPLVMMKLPADSSIITLPREVKQFKPFEITLRLDTKELALRINDMVKKSLPGTELQDIHGEVFPEMRAGITGDEFSINPPEPQAQFFSGQDETHWSWIITPEEEGRYELSLKLYLQTTETTHEHPQIVDLAGIQLFVKKNPQAWMRTYGIWYMALMLLIAGWWWKKRQIKRRKSDQDASD</sequence>
<keyword evidence="1" id="KW-0472">Membrane</keyword>
<proteinExistence type="predicted"/>
<feature type="transmembrane region" description="Helical" evidence="1">
    <location>
        <begin position="12"/>
        <end position="34"/>
    </location>
</feature>
<name>A0A1I7GVE4_9PROT</name>
<protein>
    <submittedName>
        <fullName evidence="2">Uncharacterized protein</fullName>
    </submittedName>
</protein>
<evidence type="ECO:0000313" key="2">
    <source>
        <dbReference type="EMBL" id="SFU52424.1"/>
    </source>
</evidence>
<dbReference type="Proteomes" id="UP000183926">
    <property type="component" value="Unassembled WGS sequence"/>
</dbReference>
<reference evidence="2 3" key="1">
    <citation type="submission" date="2016-10" db="EMBL/GenBank/DDBJ databases">
        <authorList>
            <person name="de Groot N.N."/>
        </authorList>
    </citation>
    <scope>NUCLEOTIDE SEQUENCE [LARGE SCALE GENOMIC DNA]</scope>
    <source>
        <strain evidence="2 3">Nm24</strain>
    </source>
</reference>
<organism evidence="2 3">
    <name type="scientific">Nitrosomonas eutropha</name>
    <dbReference type="NCBI Taxonomy" id="916"/>
    <lineage>
        <taxon>Bacteria</taxon>
        <taxon>Pseudomonadati</taxon>
        <taxon>Pseudomonadota</taxon>
        <taxon>Betaproteobacteria</taxon>
        <taxon>Nitrosomonadales</taxon>
        <taxon>Nitrosomonadaceae</taxon>
        <taxon>Nitrosomonas</taxon>
    </lineage>
</organism>
<keyword evidence="1" id="KW-0812">Transmembrane</keyword>
<feature type="transmembrane region" description="Helical" evidence="1">
    <location>
        <begin position="187"/>
        <end position="203"/>
    </location>
</feature>
<evidence type="ECO:0000256" key="1">
    <source>
        <dbReference type="SAM" id="Phobius"/>
    </source>
</evidence>
<dbReference type="AlphaFoldDB" id="A0A1I7GVE4"/>
<dbReference type="OrthoDB" id="8544937at2"/>
<accession>A0A1I7GVE4</accession>
<keyword evidence="1" id="KW-1133">Transmembrane helix</keyword>
<gene>
    <name evidence="2" type="ORF">SAMN05216339_103200</name>
</gene>
<evidence type="ECO:0000313" key="3">
    <source>
        <dbReference type="Proteomes" id="UP000183926"/>
    </source>
</evidence>